<evidence type="ECO:0000313" key="1">
    <source>
        <dbReference type="EMBL" id="KOM49416.1"/>
    </source>
</evidence>
<evidence type="ECO:0000313" key="2">
    <source>
        <dbReference type="Proteomes" id="UP000053144"/>
    </source>
</evidence>
<sequence length="84" mass="9332">MVVMVIVTVSVKVGLRYKRKVSVKLNLYYKREVSVKVKVVEVVMHSAEVALHSIEVGLYGGWHVGCGGQLHLAKLDLKSVELDL</sequence>
<gene>
    <name evidence="1" type="ORF">LR48_Vigan08g024300</name>
</gene>
<accession>A0A0L9V372</accession>
<proteinExistence type="predicted"/>
<protein>
    <submittedName>
        <fullName evidence="1">Uncharacterized protein</fullName>
    </submittedName>
</protein>
<dbReference type="Gramene" id="KOM49416">
    <property type="protein sequence ID" value="KOM49416"/>
    <property type="gene ID" value="LR48_Vigan08g024300"/>
</dbReference>
<organism evidence="1 2">
    <name type="scientific">Phaseolus angularis</name>
    <name type="common">Azuki bean</name>
    <name type="synonym">Vigna angularis</name>
    <dbReference type="NCBI Taxonomy" id="3914"/>
    <lineage>
        <taxon>Eukaryota</taxon>
        <taxon>Viridiplantae</taxon>
        <taxon>Streptophyta</taxon>
        <taxon>Embryophyta</taxon>
        <taxon>Tracheophyta</taxon>
        <taxon>Spermatophyta</taxon>
        <taxon>Magnoliopsida</taxon>
        <taxon>eudicotyledons</taxon>
        <taxon>Gunneridae</taxon>
        <taxon>Pentapetalae</taxon>
        <taxon>rosids</taxon>
        <taxon>fabids</taxon>
        <taxon>Fabales</taxon>
        <taxon>Fabaceae</taxon>
        <taxon>Papilionoideae</taxon>
        <taxon>50 kb inversion clade</taxon>
        <taxon>NPAAA clade</taxon>
        <taxon>indigoferoid/millettioid clade</taxon>
        <taxon>Phaseoleae</taxon>
        <taxon>Vigna</taxon>
    </lineage>
</organism>
<reference evidence="2" key="1">
    <citation type="journal article" date="2015" name="Proc. Natl. Acad. Sci. U.S.A.">
        <title>Genome sequencing of adzuki bean (Vigna angularis) provides insight into high starch and low fat accumulation and domestication.</title>
        <authorList>
            <person name="Yang K."/>
            <person name="Tian Z."/>
            <person name="Chen C."/>
            <person name="Luo L."/>
            <person name="Zhao B."/>
            <person name="Wang Z."/>
            <person name="Yu L."/>
            <person name="Li Y."/>
            <person name="Sun Y."/>
            <person name="Li W."/>
            <person name="Chen Y."/>
            <person name="Li Y."/>
            <person name="Zhang Y."/>
            <person name="Ai D."/>
            <person name="Zhao J."/>
            <person name="Shang C."/>
            <person name="Ma Y."/>
            <person name="Wu B."/>
            <person name="Wang M."/>
            <person name="Gao L."/>
            <person name="Sun D."/>
            <person name="Zhang P."/>
            <person name="Guo F."/>
            <person name="Wang W."/>
            <person name="Li Y."/>
            <person name="Wang J."/>
            <person name="Varshney R.K."/>
            <person name="Wang J."/>
            <person name="Ling H.Q."/>
            <person name="Wan P."/>
        </authorList>
    </citation>
    <scope>NUCLEOTIDE SEQUENCE</scope>
    <source>
        <strain evidence="2">cv. Jingnong 6</strain>
    </source>
</reference>
<dbReference type="EMBL" id="CM003378">
    <property type="protein sequence ID" value="KOM49416.1"/>
    <property type="molecule type" value="Genomic_DNA"/>
</dbReference>
<dbReference type="Proteomes" id="UP000053144">
    <property type="component" value="Chromosome 8"/>
</dbReference>
<name>A0A0L9V372_PHAAN</name>
<dbReference type="AlphaFoldDB" id="A0A0L9V372"/>